<gene>
    <name evidence="2" type="ORF">TWF730_009888</name>
</gene>
<dbReference type="AlphaFoldDB" id="A0AAV9UX87"/>
<evidence type="ECO:0000313" key="3">
    <source>
        <dbReference type="Proteomes" id="UP001373714"/>
    </source>
</evidence>
<keyword evidence="3" id="KW-1185">Reference proteome</keyword>
<accession>A0AAV9UX87</accession>
<comment type="caution">
    <text evidence="2">The sequence shown here is derived from an EMBL/GenBank/DDBJ whole genome shotgun (WGS) entry which is preliminary data.</text>
</comment>
<organism evidence="2 3">
    <name type="scientific">Orbilia blumenaviensis</name>
    <dbReference type="NCBI Taxonomy" id="1796055"/>
    <lineage>
        <taxon>Eukaryota</taxon>
        <taxon>Fungi</taxon>
        <taxon>Dikarya</taxon>
        <taxon>Ascomycota</taxon>
        <taxon>Pezizomycotina</taxon>
        <taxon>Orbiliomycetes</taxon>
        <taxon>Orbiliales</taxon>
        <taxon>Orbiliaceae</taxon>
        <taxon>Orbilia</taxon>
    </lineage>
</organism>
<dbReference type="Proteomes" id="UP001373714">
    <property type="component" value="Unassembled WGS sequence"/>
</dbReference>
<sequence length="189" mass="20588">MTPPSGKVGRRCDVPLRIYIPEAIVGALPAALWSPYDPNQDPGSSSSNKSTLLDGSSSTVSSVYGISVQVPKPCLCKDQIKKFKVGRTIRDIGLPGGDGRDEYPPPLALSPSQVESTWEGEAASGDTPAARRETVRKLWGNPPQPRDNFVNTWIESLRWERFKPSTRTPSKLLERFDGLVRGTLLVTAA</sequence>
<evidence type="ECO:0000313" key="2">
    <source>
        <dbReference type="EMBL" id="KAK6349132.1"/>
    </source>
</evidence>
<reference evidence="2 3" key="1">
    <citation type="submission" date="2019-10" db="EMBL/GenBank/DDBJ databases">
        <authorList>
            <person name="Palmer J.M."/>
        </authorList>
    </citation>
    <scope>NUCLEOTIDE SEQUENCE [LARGE SCALE GENOMIC DNA]</scope>
    <source>
        <strain evidence="2 3">TWF730</strain>
    </source>
</reference>
<protein>
    <submittedName>
        <fullName evidence="2">Uncharacterized protein</fullName>
    </submittedName>
</protein>
<feature type="region of interest" description="Disordered" evidence="1">
    <location>
        <begin position="94"/>
        <end position="130"/>
    </location>
</feature>
<evidence type="ECO:0000256" key="1">
    <source>
        <dbReference type="SAM" id="MobiDB-lite"/>
    </source>
</evidence>
<dbReference type="EMBL" id="JAVHNS010000007">
    <property type="protein sequence ID" value="KAK6349132.1"/>
    <property type="molecule type" value="Genomic_DNA"/>
</dbReference>
<proteinExistence type="predicted"/>
<name>A0AAV9UX87_9PEZI</name>